<evidence type="ECO:0000313" key="2">
    <source>
        <dbReference type="EMBL" id="KAG5176764.1"/>
    </source>
</evidence>
<organism evidence="2 3">
    <name type="scientific">Tribonema minus</name>
    <dbReference type="NCBI Taxonomy" id="303371"/>
    <lineage>
        <taxon>Eukaryota</taxon>
        <taxon>Sar</taxon>
        <taxon>Stramenopiles</taxon>
        <taxon>Ochrophyta</taxon>
        <taxon>PX clade</taxon>
        <taxon>Xanthophyceae</taxon>
        <taxon>Tribonematales</taxon>
        <taxon>Tribonemataceae</taxon>
        <taxon>Tribonema</taxon>
    </lineage>
</organism>
<reference evidence="2" key="1">
    <citation type="submission" date="2021-02" db="EMBL/GenBank/DDBJ databases">
        <title>First Annotated Genome of the Yellow-green Alga Tribonema minus.</title>
        <authorList>
            <person name="Mahan K.M."/>
        </authorList>
    </citation>
    <scope>NUCLEOTIDE SEQUENCE</scope>
    <source>
        <strain evidence="2">UTEX B ZZ1240</strain>
    </source>
</reference>
<feature type="region of interest" description="Disordered" evidence="1">
    <location>
        <begin position="203"/>
        <end position="305"/>
    </location>
</feature>
<name>A0A835YTF0_9STRA</name>
<dbReference type="AlphaFoldDB" id="A0A835YTF0"/>
<feature type="region of interest" description="Disordered" evidence="1">
    <location>
        <begin position="106"/>
        <end position="132"/>
    </location>
</feature>
<feature type="compositionally biased region" description="Low complexity" evidence="1">
    <location>
        <begin position="277"/>
        <end position="287"/>
    </location>
</feature>
<evidence type="ECO:0000313" key="3">
    <source>
        <dbReference type="Proteomes" id="UP000664859"/>
    </source>
</evidence>
<protein>
    <submittedName>
        <fullName evidence="2">Uncharacterized protein</fullName>
    </submittedName>
</protein>
<comment type="caution">
    <text evidence="2">The sequence shown here is derived from an EMBL/GenBank/DDBJ whole genome shotgun (WGS) entry which is preliminary data.</text>
</comment>
<keyword evidence="3" id="KW-1185">Reference proteome</keyword>
<feature type="compositionally biased region" description="Low complexity" evidence="1">
    <location>
        <begin position="203"/>
        <end position="214"/>
    </location>
</feature>
<feature type="compositionally biased region" description="Polar residues" evidence="1">
    <location>
        <begin position="227"/>
        <end position="239"/>
    </location>
</feature>
<feature type="region of interest" description="Disordered" evidence="1">
    <location>
        <begin position="344"/>
        <end position="379"/>
    </location>
</feature>
<gene>
    <name evidence="2" type="ORF">JKP88DRAFT_334494</name>
</gene>
<dbReference type="EMBL" id="JAFCMP010000533">
    <property type="protein sequence ID" value="KAG5176764.1"/>
    <property type="molecule type" value="Genomic_DNA"/>
</dbReference>
<feature type="compositionally biased region" description="Low complexity" evidence="1">
    <location>
        <begin position="242"/>
        <end position="253"/>
    </location>
</feature>
<accession>A0A835YTF0</accession>
<evidence type="ECO:0000256" key="1">
    <source>
        <dbReference type="SAM" id="MobiDB-lite"/>
    </source>
</evidence>
<proteinExistence type="predicted"/>
<dbReference type="Proteomes" id="UP000664859">
    <property type="component" value="Unassembled WGS sequence"/>
</dbReference>
<sequence length="379" mass="39641">MTDMAHPCCACGTGVRQPPVVCARDKWYTRRVVAAPARERLARQATLREEFKDSSTGGWKCPYCDELKRTSTSAITTVKEHLVYSCPTAPEVMKQAALATWRTRPRHAGDHNPVPGGVQSGGTAPVPPSAASSSMPLPYAIGTYPVPYLNTAMVGGGSLWPPMAHGQWVPLPGLYAAGGQMSAMGVNAAVAAVQTVATPQPSPAAWQTAQATPAGLVRESGEESTDRSASADSNGTASRVQAAIAAESDAPAATVADSEEEAERVRHTGGEMTSESGAAAVALGERAGAAEEQKEAECSRHTGREMAAESVAAATAERMRHSGGEMAAERAAAAAALEQRARALVAEAQQSRHATGGMEQRTLTTSDTNHFQKRQRIEV</sequence>
<feature type="compositionally biased region" description="Basic and acidic residues" evidence="1">
    <location>
        <begin position="288"/>
        <end position="305"/>
    </location>
</feature>